<keyword evidence="2" id="KW-1185">Reference proteome</keyword>
<feature type="non-terminal residue" evidence="1">
    <location>
        <position position="1"/>
    </location>
</feature>
<dbReference type="EMBL" id="PJQM01003386">
    <property type="protein sequence ID" value="RCH89167.1"/>
    <property type="molecule type" value="Genomic_DNA"/>
</dbReference>
<organism evidence="1 2">
    <name type="scientific">Rhizopus stolonifer</name>
    <name type="common">Rhizopus nigricans</name>
    <dbReference type="NCBI Taxonomy" id="4846"/>
    <lineage>
        <taxon>Eukaryota</taxon>
        <taxon>Fungi</taxon>
        <taxon>Fungi incertae sedis</taxon>
        <taxon>Mucoromycota</taxon>
        <taxon>Mucoromycotina</taxon>
        <taxon>Mucoromycetes</taxon>
        <taxon>Mucorales</taxon>
        <taxon>Mucorineae</taxon>
        <taxon>Rhizopodaceae</taxon>
        <taxon>Rhizopus</taxon>
    </lineage>
</organism>
<comment type="caution">
    <text evidence="1">The sequence shown here is derived from an EMBL/GenBank/DDBJ whole genome shotgun (WGS) entry which is preliminary data.</text>
</comment>
<dbReference type="AlphaFoldDB" id="A0A367JGX2"/>
<reference evidence="1 2" key="1">
    <citation type="journal article" date="2018" name="G3 (Bethesda)">
        <title>Phylogenetic and Phylogenomic Definition of Rhizopus Species.</title>
        <authorList>
            <person name="Gryganskyi A.P."/>
            <person name="Golan J."/>
            <person name="Dolatabadi S."/>
            <person name="Mondo S."/>
            <person name="Robb S."/>
            <person name="Idnurm A."/>
            <person name="Muszewska A."/>
            <person name="Steczkiewicz K."/>
            <person name="Masonjones S."/>
            <person name="Liao H.L."/>
            <person name="Gajdeczka M.T."/>
            <person name="Anike F."/>
            <person name="Vuek A."/>
            <person name="Anishchenko I.M."/>
            <person name="Voigt K."/>
            <person name="de Hoog G.S."/>
            <person name="Smith M.E."/>
            <person name="Heitman J."/>
            <person name="Vilgalys R."/>
            <person name="Stajich J.E."/>
        </authorList>
    </citation>
    <scope>NUCLEOTIDE SEQUENCE [LARGE SCALE GENOMIC DNA]</scope>
    <source>
        <strain evidence="1 2">LSU 92-RS-03</strain>
    </source>
</reference>
<dbReference type="Proteomes" id="UP000253551">
    <property type="component" value="Unassembled WGS sequence"/>
</dbReference>
<protein>
    <submittedName>
        <fullName evidence="1">Uncharacterized protein</fullName>
    </submittedName>
</protein>
<gene>
    <name evidence="1" type="ORF">CU098_000450</name>
</gene>
<dbReference type="OrthoDB" id="10564736at2759"/>
<name>A0A367JGX2_RHIST</name>
<dbReference type="STRING" id="4846.A0A367JGX2"/>
<proteinExistence type="predicted"/>
<evidence type="ECO:0000313" key="1">
    <source>
        <dbReference type="EMBL" id="RCH89167.1"/>
    </source>
</evidence>
<evidence type="ECO:0000313" key="2">
    <source>
        <dbReference type="Proteomes" id="UP000253551"/>
    </source>
</evidence>
<sequence>TILKKRDEEILASTNQLNKMVLVVKKAVREGGVLDEKMLVKIAPILGGQFTVMARAGGHGFTRKKNPIPLSVRVSRKKQFLDRAISQYVYGKQALVEMKKILVRRKELIHEKNKLEEERMYYVQKATDRSMDTMAIELMDEHVDFVSKEISCLSAKIHNLQKGAEEDNLHADIEISSRRQKRVVFVDEIINETNQDAQQDNFKEKFRLPVNAAPEIAYKFACKLIKSFEADECQTVIKGLVDDIMELKMNNNEQQSAFKSMEETIAKFTQILNDVKKNKQDTQFISLPNSPVASPFNIPEIFDSYTSDNDSISSSHIRSKN</sequence>
<accession>A0A367JGX2</accession>